<dbReference type="AlphaFoldDB" id="A0ABD3WAA5"/>
<protein>
    <submittedName>
        <fullName evidence="1">Uncharacterized protein</fullName>
    </submittedName>
</protein>
<dbReference type="PANTHER" id="PTHR33480">
    <property type="entry name" value="SET DOMAIN-CONTAINING PROTEIN-RELATED"/>
    <property type="match status" value="1"/>
</dbReference>
<sequence length="94" mass="10691">MLNGLIVSSTALATLKTNKFNKKDILPLTSDLVILKLYLDKQMEYLIKTMKTNVVYPVWRQLAESTLAKVVIFNKRRGGEAAQLLIETYAKRGF</sequence>
<gene>
    <name evidence="1" type="ORF">ACJMK2_038881</name>
</gene>
<keyword evidence="2" id="KW-1185">Reference proteome</keyword>
<evidence type="ECO:0000313" key="2">
    <source>
        <dbReference type="Proteomes" id="UP001634394"/>
    </source>
</evidence>
<name>A0ABD3WAA5_SINWO</name>
<dbReference type="EMBL" id="JBJQND010000007">
    <property type="protein sequence ID" value="KAL3870844.1"/>
    <property type="molecule type" value="Genomic_DNA"/>
</dbReference>
<organism evidence="1 2">
    <name type="scientific">Sinanodonta woodiana</name>
    <name type="common">Chinese pond mussel</name>
    <name type="synonym">Anodonta woodiana</name>
    <dbReference type="NCBI Taxonomy" id="1069815"/>
    <lineage>
        <taxon>Eukaryota</taxon>
        <taxon>Metazoa</taxon>
        <taxon>Spiralia</taxon>
        <taxon>Lophotrochozoa</taxon>
        <taxon>Mollusca</taxon>
        <taxon>Bivalvia</taxon>
        <taxon>Autobranchia</taxon>
        <taxon>Heteroconchia</taxon>
        <taxon>Palaeoheterodonta</taxon>
        <taxon>Unionida</taxon>
        <taxon>Unionoidea</taxon>
        <taxon>Unionidae</taxon>
        <taxon>Unioninae</taxon>
        <taxon>Sinanodonta</taxon>
    </lineage>
</organism>
<proteinExistence type="predicted"/>
<comment type="caution">
    <text evidence="1">The sequence shown here is derived from an EMBL/GenBank/DDBJ whole genome shotgun (WGS) entry which is preliminary data.</text>
</comment>
<accession>A0ABD3WAA5</accession>
<dbReference type="Proteomes" id="UP001634394">
    <property type="component" value="Unassembled WGS sequence"/>
</dbReference>
<evidence type="ECO:0000313" key="1">
    <source>
        <dbReference type="EMBL" id="KAL3870844.1"/>
    </source>
</evidence>
<reference evidence="1 2" key="1">
    <citation type="submission" date="2024-11" db="EMBL/GenBank/DDBJ databases">
        <title>Chromosome-level genome assembly of the freshwater bivalve Anodonta woodiana.</title>
        <authorList>
            <person name="Chen X."/>
        </authorList>
    </citation>
    <scope>NUCLEOTIDE SEQUENCE [LARGE SCALE GENOMIC DNA]</scope>
    <source>
        <strain evidence="1">MN2024</strain>
        <tissue evidence="1">Gills</tissue>
    </source>
</reference>